<dbReference type="Proteomes" id="UP000002572">
    <property type="component" value="Chromosome"/>
</dbReference>
<evidence type="ECO:0000313" key="2">
    <source>
        <dbReference type="EMBL" id="ADU65402.1"/>
    </source>
</evidence>
<dbReference type="Pfam" id="PF01936">
    <property type="entry name" value="NYN"/>
    <property type="match status" value="1"/>
</dbReference>
<reference evidence="2 3" key="1">
    <citation type="submission" date="2010-12" db="EMBL/GenBank/DDBJ databases">
        <title>Complete sequence of Desulfurispirillum indicum S5.</title>
        <authorList>
            <consortium name="US DOE Joint Genome Institute"/>
            <person name="Lucas S."/>
            <person name="Copeland A."/>
            <person name="Lapidus A."/>
            <person name="Cheng J.-F."/>
            <person name="Goodwin L."/>
            <person name="Pitluck S."/>
            <person name="Chertkov O."/>
            <person name="Held B."/>
            <person name="Detter J.C."/>
            <person name="Han C."/>
            <person name="Tapia R."/>
            <person name="Land M."/>
            <person name="Hauser L."/>
            <person name="Kyrpides N."/>
            <person name="Ivanova N."/>
            <person name="Mikhailova N."/>
            <person name="Haggblom M."/>
            <person name="Rauschenbach I."/>
            <person name="Bini E."/>
            <person name="Woyke T."/>
        </authorList>
    </citation>
    <scope>NUCLEOTIDE SEQUENCE [LARGE SCALE GENOMIC DNA]</scope>
    <source>
        <strain evidence="3">ATCC BAA-1389 / DSM 22839 / S5</strain>
    </source>
</reference>
<feature type="domain" description="NYN" evidence="1">
    <location>
        <begin position="20"/>
        <end position="174"/>
    </location>
</feature>
<gene>
    <name evidence="2" type="ordered locus">Selin_0654</name>
</gene>
<dbReference type="GO" id="GO:0004540">
    <property type="term" value="F:RNA nuclease activity"/>
    <property type="evidence" value="ECO:0007669"/>
    <property type="project" value="InterPro"/>
</dbReference>
<evidence type="ECO:0000259" key="1">
    <source>
        <dbReference type="Pfam" id="PF01936"/>
    </source>
</evidence>
<protein>
    <recommendedName>
        <fullName evidence="1">NYN domain-containing protein</fullName>
    </recommendedName>
</protein>
<name>E6W1E6_DESIS</name>
<dbReference type="STRING" id="653733.Selin_0654"/>
<dbReference type="AlphaFoldDB" id="E6W1E6"/>
<dbReference type="InterPro" id="IPR021139">
    <property type="entry name" value="NYN"/>
</dbReference>
<dbReference type="RefSeq" id="WP_013505290.1">
    <property type="nucleotide sequence ID" value="NC_014836.1"/>
</dbReference>
<dbReference type="PANTHER" id="PTHR35458">
    <property type="entry name" value="SLR0755 PROTEIN"/>
    <property type="match status" value="1"/>
</dbReference>
<keyword evidence="3" id="KW-1185">Reference proteome</keyword>
<dbReference type="EMBL" id="CP002432">
    <property type="protein sequence ID" value="ADU65402.1"/>
    <property type="molecule type" value="Genomic_DNA"/>
</dbReference>
<accession>E6W1E6</accession>
<sequence>MAMMSFSSDIPPGLSKSNAKVGVYVDVANLVRNGGYGMRYEVLREFACRDGAELVRLNAYVSFDVDRASKDAPYKYKMTNFYAILRDFGYKVIEKPVKWYVDESGNRFGKANADLDMAVDALLQSENLDRVLLVTGDGDFVQVVRALQNKGCRVETMAFQNISSDLKKESDMFMSGYLIPNLLPIDSVDRRSNQWGELGSRVRGFCYHHDDSQNFGFMRFLQKVSSGLWITDSRREDSPYRTAYFRDSNLASDINPRHLPDRNLIFEFELVKAANGDNPEARNITLVGRS</sequence>
<organism evidence="2 3">
    <name type="scientific">Desulfurispirillum indicum (strain ATCC BAA-1389 / DSM 22839 / S5)</name>
    <dbReference type="NCBI Taxonomy" id="653733"/>
    <lineage>
        <taxon>Bacteria</taxon>
        <taxon>Pseudomonadati</taxon>
        <taxon>Chrysiogenota</taxon>
        <taxon>Chrysiogenia</taxon>
        <taxon>Chrysiogenales</taxon>
        <taxon>Chrysiogenaceae</taxon>
        <taxon>Desulfurispirillum</taxon>
    </lineage>
</organism>
<dbReference type="CDD" id="cd10911">
    <property type="entry name" value="PIN_LabA"/>
    <property type="match status" value="1"/>
</dbReference>
<proteinExistence type="predicted"/>
<dbReference type="PANTHER" id="PTHR35458:SF8">
    <property type="entry name" value="SLR0650 PROTEIN"/>
    <property type="match status" value="1"/>
</dbReference>
<dbReference type="eggNOG" id="COG1432">
    <property type="taxonomic scope" value="Bacteria"/>
</dbReference>
<dbReference type="KEGG" id="din:Selin_0654"/>
<dbReference type="InterPro" id="IPR047140">
    <property type="entry name" value="LabA"/>
</dbReference>
<dbReference type="Gene3D" id="3.40.50.1010">
    <property type="entry name" value="5'-nuclease"/>
    <property type="match status" value="1"/>
</dbReference>
<dbReference type="InParanoid" id="E6W1E6"/>
<evidence type="ECO:0000313" key="3">
    <source>
        <dbReference type="Proteomes" id="UP000002572"/>
    </source>
</evidence>
<dbReference type="HOGENOM" id="CLU_065313_0_0_0"/>